<dbReference type="GO" id="GO:0043190">
    <property type="term" value="C:ATP-binding cassette (ABC) transporter complex"/>
    <property type="evidence" value="ECO:0007669"/>
    <property type="project" value="TreeGrafter"/>
</dbReference>
<dbReference type="AlphaFoldDB" id="A0A4S4ALI3"/>
<dbReference type="OrthoDB" id="9796171at2"/>
<dbReference type="RefSeq" id="WP_136385686.1">
    <property type="nucleotide sequence ID" value="NZ_SSOD01000011.1"/>
</dbReference>
<dbReference type="GO" id="GO:0005524">
    <property type="term" value="F:ATP binding"/>
    <property type="evidence" value="ECO:0007669"/>
    <property type="project" value="UniProtKB-KW"/>
</dbReference>
<keyword evidence="6" id="KW-0808">Transferase</keyword>
<dbReference type="Pfam" id="PF00005">
    <property type="entry name" value="ABC_tran"/>
    <property type="match status" value="1"/>
</dbReference>
<comment type="caution">
    <text evidence="6">The sequence shown here is derived from an EMBL/GenBank/DDBJ whole genome shotgun (WGS) entry which is preliminary data.</text>
</comment>
<gene>
    <name evidence="6" type="ORF">E6O51_14380</name>
</gene>
<keyword evidence="7" id="KW-1185">Reference proteome</keyword>
<evidence type="ECO:0000259" key="4">
    <source>
        <dbReference type="PROSITE" id="PS50893"/>
    </source>
</evidence>
<dbReference type="PROSITE" id="PS51186">
    <property type="entry name" value="GNAT"/>
    <property type="match status" value="1"/>
</dbReference>
<dbReference type="InterPro" id="IPR003439">
    <property type="entry name" value="ABC_transporter-like_ATP-bd"/>
</dbReference>
<dbReference type="PANTHER" id="PTHR43553">
    <property type="entry name" value="HEAVY METAL TRANSPORTER"/>
    <property type="match status" value="1"/>
</dbReference>
<evidence type="ECO:0000313" key="7">
    <source>
        <dbReference type="Proteomes" id="UP000307956"/>
    </source>
</evidence>
<evidence type="ECO:0000256" key="1">
    <source>
        <dbReference type="ARBA" id="ARBA00022448"/>
    </source>
</evidence>
<dbReference type="Gene3D" id="3.40.50.300">
    <property type="entry name" value="P-loop containing nucleotide triphosphate hydrolases"/>
    <property type="match status" value="1"/>
</dbReference>
<protein>
    <submittedName>
        <fullName evidence="6">GNAT family N-acetyltransferase</fullName>
    </submittedName>
</protein>
<keyword evidence="2" id="KW-0547">Nucleotide-binding</keyword>
<keyword evidence="1" id="KW-0813">Transport</keyword>
<evidence type="ECO:0000256" key="3">
    <source>
        <dbReference type="ARBA" id="ARBA00022840"/>
    </source>
</evidence>
<dbReference type="EMBL" id="SSOD01000011">
    <property type="protein sequence ID" value="THF60385.1"/>
    <property type="molecule type" value="Genomic_DNA"/>
</dbReference>
<name>A0A4S4ALI3_9RHOO</name>
<sequence length="613" mass="69225">MYRVESSSIREHERRIALRDDNDKTFTIRLHRFALVGKGDAIAIDPEHPRNVFTVSKENPEDLIRVSPAFSDENEARLGARRYKLQFSEILSREDNEDLLYLEQFHYKSLGVDLDVEDRKLSSAGGRRAVLLMHLIDGRSRTPAGYIELQMPLLMVKPRHELFSAGFEHPERPIAWTDWDQNAMRKYVNAIVRIARVVVHPEYRGLGVSRTLIETAKRFATERWQVGGVRPLFMEISAEMLNYIDFVSRAGFVLAGKTEGNLTRIVKDLVSMTKGYEVTSGIMSLQKKYLTHLERYCAETGKDFAAVLKRLEDVTRADDPMSALSPSEWLHLRQVLRFPIPYYIAGLDEPTRGFLKQHVKCGTTPKSKRFSPGNVSISISGLKAVSNYEIPRTNNVRLILNCFGIQATHLNNRVVGPLDIRASSGNIIFIAGASGTGKSVLLRALDPQQWEQTGSLVIEAKSRSRYSASWLRPLPEDIPIFDLFAERHSAAMALSALSNVGLSEAFAFIKPFNLLSRGQRYRAMLADLLLRNDPVWLIDEFCADLDPMSARIVAHNVRKHVSRTGRIAFIAAANHGHFIDALNPTQIIRLRLGGEATAMTFRDYCDEFQTIAS</sequence>
<dbReference type="GO" id="GO:0016887">
    <property type="term" value="F:ATP hydrolysis activity"/>
    <property type="evidence" value="ECO:0007669"/>
    <property type="project" value="InterPro"/>
</dbReference>
<dbReference type="GO" id="GO:0016747">
    <property type="term" value="F:acyltransferase activity, transferring groups other than amino-acyl groups"/>
    <property type="evidence" value="ECO:0007669"/>
    <property type="project" value="InterPro"/>
</dbReference>
<dbReference type="InterPro" id="IPR016181">
    <property type="entry name" value="Acyl_CoA_acyltransferase"/>
</dbReference>
<evidence type="ECO:0000259" key="5">
    <source>
        <dbReference type="PROSITE" id="PS51186"/>
    </source>
</evidence>
<dbReference type="SUPFAM" id="SSF52540">
    <property type="entry name" value="P-loop containing nucleoside triphosphate hydrolases"/>
    <property type="match status" value="1"/>
</dbReference>
<dbReference type="InterPro" id="IPR000182">
    <property type="entry name" value="GNAT_dom"/>
</dbReference>
<reference evidence="6 7" key="1">
    <citation type="submission" date="2019-04" db="EMBL/GenBank/DDBJ databases">
        <title>Azoarcus rhizosphaerae sp. nov. isolated from rhizosphere of Ficus religiosa.</title>
        <authorList>
            <person name="Lin S.-Y."/>
            <person name="Hameed A."/>
            <person name="Hsu Y.-H."/>
            <person name="Young C.-C."/>
        </authorList>
    </citation>
    <scope>NUCLEOTIDE SEQUENCE [LARGE SCALE GENOMIC DNA]</scope>
    <source>
        <strain evidence="6 7">CC-YHH848</strain>
    </source>
</reference>
<dbReference type="GO" id="GO:0042626">
    <property type="term" value="F:ATPase-coupled transmembrane transporter activity"/>
    <property type="evidence" value="ECO:0007669"/>
    <property type="project" value="TreeGrafter"/>
</dbReference>
<organism evidence="6 7">
    <name type="scientific">Pseudothauera rhizosphaerae</name>
    <dbReference type="NCBI Taxonomy" id="2565932"/>
    <lineage>
        <taxon>Bacteria</taxon>
        <taxon>Pseudomonadati</taxon>
        <taxon>Pseudomonadota</taxon>
        <taxon>Betaproteobacteria</taxon>
        <taxon>Rhodocyclales</taxon>
        <taxon>Zoogloeaceae</taxon>
        <taxon>Pseudothauera</taxon>
    </lineage>
</organism>
<dbReference type="Pfam" id="PF00583">
    <property type="entry name" value="Acetyltransf_1"/>
    <property type="match status" value="1"/>
</dbReference>
<keyword evidence="3" id="KW-0067">ATP-binding</keyword>
<dbReference type="Gene3D" id="3.40.630.30">
    <property type="match status" value="1"/>
</dbReference>
<evidence type="ECO:0000256" key="2">
    <source>
        <dbReference type="ARBA" id="ARBA00022741"/>
    </source>
</evidence>
<dbReference type="InterPro" id="IPR050095">
    <property type="entry name" value="ECF_ABC_transporter_ATP-bd"/>
</dbReference>
<dbReference type="SUPFAM" id="SSF55729">
    <property type="entry name" value="Acyl-CoA N-acyltransferases (Nat)"/>
    <property type="match status" value="1"/>
</dbReference>
<feature type="domain" description="N-acetyltransferase" evidence="5">
    <location>
        <begin position="90"/>
        <end position="277"/>
    </location>
</feature>
<feature type="domain" description="ABC transporter" evidence="4">
    <location>
        <begin position="391"/>
        <end position="612"/>
    </location>
</feature>
<dbReference type="PROSITE" id="PS50893">
    <property type="entry name" value="ABC_TRANSPORTER_2"/>
    <property type="match status" value="1"/>
</dbReference>
<dbReference type="InterPro" id="IPR027417">
    <property type="entry name" value="P-loop_NTPase"/>
</dbReference>
<proteinExistence type="predicted"/>
<accession>A0A4S4ALI3</accession>
<evidence type="ECO:0000313" key="6">
    <source>
        <dbReference type="EMBL" id="THF60385.1"/>
    </source>
</evidence>
<dbReference type="CDD" id="cd04301">
    <property type="entry name" value="NAT_SF"/>
    <property type="match status" value="1"/>
</dbReference>
<dbReference type="Proteomes" id="UP000307956">
    <property type="component" value="Unassembled WGS sequence"/>
</dbReference>